<proteinExistence type="inferred from homology"/>
<evidence type="ECO:0000256" key="2">
    <source>
        <dbReference type="ARBA" id="ARBA00010742"/>
    </source>
</evidence>
<evidence type="ECO:0000256" key="4">
    <source>
        <dbReference type="SAM" id="SignalP"/>
    </source>
</evidence>
<accession>A0ABW6KT66</accession>
<keyword evidence="3 4" id="KW-0732">Signal</keyword>
<sequence length="322" mass="33350">MKKMTFTALVLASALAMSGCGSSEPAKGTAGGGATTEVTVGTLPILPTAAIMLGMDKGFFAKEGLDVKLETGQGGAALVPAVMSGQMQFATGNPISLLQARDKGLDVRAVSSYTYDTDEGVHAVLTSPDSGIKTAKDLVGKKVAINTLKSMGDLLIMDAVKKDGGDPKAVSFVELPYPNMEAALKSGQVDAVWTPEPFMTVIRKAGNPVVTYPGVASVKGHPTMAYFTSGTLVKSKPELVSAMAKAINVTMDYAQAHTDEVRAKAASALKIDPALSKEVVLEDMGGPVRKDELAAMGGLMKQYGVITKDADVAGLLQSVPKP</sequence>
<evidence type="ECO:0000259" key="5">
    <source>
        <dbReference type="Pfam" id="PF09084"/>
    </source>
</evidence>
<comment type="caution">
    <text evidence="6">The sequence shown here is derived from an EMBL/GenBank/DDBJ whole genome shotgun (WGS) entry which is preliminary data.</text>
</comment>
<dbReference type="InterPro" id="IPR015168">
    <property type="entry name" value="SsuA/THI5"/>
</dbReference>
<dbReference type="PROSITE" id="PS51257">
    <property type="entry name" value="PROKAR_LIPOPROTEIN"/>
    <property type="match status" value="1"/>
</dbReference>
<keyword evidence="7" id="KW-1185">Reference proteome</keyword>
<dbReference type="EMBL" id="JBIAFJ010000013">
    <property type="protein sequence ID" value="MFE9171101.1"/>
    <property type="molecule type" value="Genomic_DNA"/>
</dbReference>
<evidence type="ECO:0000313" key="7">
    <source>
        <dbReference type="Proteomes" id="UP001601197"/>
    </source>
</evidence>
<feature type="domain" description="SsuA/THI5-like" evidence="5">
    <location>
        <begin position="49"/>
        <end position="260"/>
    </location>
</feature>
<dbReference type="SUPFAM" id="SSF53850">
    <property type="entry name" value="Periplasmic binding protein-like II"/>
    <property type="match status" value="1"/>
</dbReference>
<dbReference type="Proteomes" id="UP001601197">
    <property type="component" value="Unassembled WGS sequence"/>
</dbReference>
<reference evidence="6 7" key="1">
    <citation type="submission" date="2024-10" db="EMBL/GenBank/DDBJ databases">
        <title>The Natural Products Discovery Center: Release of the First 8490 Sequenced Strains for Exploring Actinobacteria Biosynthetic Diversity.</title>
        <authorList>
            <person name="Kalkreuter E."/>
            <person name="Kautsar S.A."/>
            <person name="Yang D."/>
            <person name="Bader C.D."/>
            <person name="Teijaro C.N."/>
            <person name="Fluegel L."/>
            <person name="Davis C.M."/>
            <person name="Simpson J.R."/>
            <person name="Lauterbach L."/>
            <person name="Steele A.D."/>
            <person name="Gui C."/>
            <person name="Meng S."/>
            <person name="Li G."/>
            <person name="Viehrig K."/>
            <person name="Ye F."/>
            <person name="Su P."/>
            <person name="Kiefer A.F."/>
            <person name="Nichols A."/>
            <person name="Cepeda A.J."/>
            <person name="Yan W."/>
            <person name="Fan B."/>
            <person name="Jiang Y."/>
            <person name="Adhikari A."/>
            <person name="Zheng C.-J."/>
            <person name="Schuster L."/>
            <person name="Cowan T.M."/>
            <person name="Smanski M.J."/>
            <person name="Chevrette M.G."/>
            <person name="De Carvalho L.P.S."/>
            <person name="Shen B."/>
        </authorList>
    </citation>
    <scope>NUCLEOTIDE SEQUENCE [LARGE SCALE GENOMIC DNA]</scope>
    <source>
        <strain evidence="6 7">NPDC007147</strain>
    </source>
</reference>
<comment type="subcellular location">
    <subcellularLocation>
        <location evidence="1">Periplasm</location>
    </subcellularLocation>
</comment>
<comment type="similarity">
    <text evidence="2">Belongs to the bacterial solute-binding protein SsuA/TauA family.</text>
</comment>
<gene>
    <name evidence="6" type="ORF">ACFYNZ_16510</name>
</gene>
<evidence type="ECO:0000256" key="3">
    <source>
        <dbReference type="ARBA" id="ARBA00022729"/>
    </source>
</evidence>
<name>A0ABW6KT66_9ACTN</name>
<dbReference type="Gene3D" id="3.40.190.10">
    <property type="entry name" value="Periplasmic binding protein-like II"/>
    <property type="match status" value="2"/>
</dbReference>
<evidence type="ECO:0000256" key="1">
    <source>
        <dbReference type="ARBA" id="ARBA00004418"/>
    </source>
</evidence>
<dbReference type="RefSeq" id="WP_073950021.1">
    <property type="nucleotide sequence ID" value="NZ_JBIAFJ010000013.1"/>
</dbReference>
<dbReference type="Pfam" id="PF09084">
    <property type="entry name" value="NMT1"/>
    <property type="match status" value="1"/>
</dbReference>
<protein>
    <submittedName>
        <fullName evidence="6">ABC transporter substrate-binding protein</fullName>
    </submittedName>
</protein>
<dbReference type="PANTHER" id="PTHR30024:SF47">
    <property type="entry name" value="TAURINE-BINDING PERIPLASMIC PROTEIN"/>
    <property type="match status" value="1"/>
</dbReference>
<feature type="signal peptide" evidence="4">
    <location>
        <begin position="1"/>
        <end position="22"/>
    </location>
</feature>
<evidence type="ECO:0000313" key="6">
    <source>
        <dbReference type="EMBL" id="MFE9171101.1"/>
    </source>
</evidence>
<dbReference type="PANTHER" id="PTHR30024">
    <property type="entry name" value="ALIPHATIC SULFONATES-BINDING PROTEIN-RELATED"/>
    <property type="match status" value="1"/>
</dbReference>
<feature type="chain" id="PRO_5045459112" evidence="4">
    <location>
        <begin position="23"/>
        <end position="322"/>
    </location>
</feature>
<organism evidence="6 7">
    <name type="scientific">Streptomyces kebangsaanensis</name>
    <dbReference type="NCBI Taxonomy" id="864058"/>
    <lineage>
        <taxon>Bacteria</taxon>
        <taxon>Bacillati</taxon>
        <taxon>Actinomycetota</taxon>
        <taxon>Actinomycetes</taxon>
        <taxon>Kitasatosporales</taxon>
        <taxon>Streptomycetaceae</taxon>
        <taxon>Streptomyces</taxon>
    </lineage>
</organism>